<reference evidence="6" key="1">
    <citation type="journal article" date="2014" name="Int. J. Syst. Evol. Microbiol.">
        <title>Complete genome sequence of Corynebacterium casei LMG S-19264T (=DSM 44701T), isolated from a smear-ripened cheese.</title>
        <authorList>
            <consortium name="US DOE Joint Genome Institute (JGI-PGF)"/>
            <person name="Walter F."/>
            <person name="Albersmeier A."/>
            <person name="Kalinowski J."/>
            <person name="Ruckert C."/>
        </authorList>
    </citation>
    <scope>NUCLEOTIDE SEQUENCE</scope>
    <source>
        <strain evidence="6">CGMCC 1.15794</strain>
    </source>
</reference>
<keyword evidence="1" id="KW-0285">Flavoprotein</keyword>
<dbReference type="Proteomes" id="UP000657592">
    <property type="component" value="Unassembled WGS sequence"/>
</dbReference>
<keyword evidence="6" id="KW-0808">Transferase</keyword>
<protein>
    <submittedName>
        <fullName evidence="6">Methyltransferase</fullName>
    </submittedName>
</protein>
<evidence type="ECO:0000256" key="3">
    <source>
        <dbReference type="ARBA" id="ARBA00048132"/>
    </source>
</evidence>
<dbReference type="Gene3D" id="3.50.50.60">
    <property type="entry name" value="FAD/NAD(P)-binding domain"/>
    <property type="match status" value="2"/>
</dbReference>
<dbReference type="EMBL" id="BMJY01000002">
    <property type="protein sequence ID" value="GGH38124.1"/>
    <property type="molecule type" value="Genomic_DNA"/>
</dbReference>
<dbReference type="GO" id="GO:0004791">
    <property type="term" value="F:thioredoxin-disulfide reductase (NADPH) activity"/>
    <property type="evidence" value="ECO:0007669"/>
    <property type="project" value="UniProtKB-EC"/>
</dbReference>
<organism evidence="6 7">
    <name type="scientific">Microbacterium album</name>
    <dbReference type="NCBI Taxonomy" id="2053191"/>
    <lineage>
        <taxon>Bacteria</taxon>
        <taxon>Bacillati</taxon>
        <taxon>Actinomycetota</taxon>
        <taxon>Actinomycetes</taxon>
        <taxon>Micrococcales</taxon>
        <taxon>Microbacteriaceae</taxon>
        <taxon>Microbacterium</taxon>
    </lineage>
</organism>
<dbReference type="CDD" id="cd02440">
    <property type="entry name" value="AdoMet_MTases"/>
    <property type="match status" value="1"/>
</dbReference>
<comment type="catalytic activity">
    <reaction evidence="3">
        <text>[thioredoxin]-dithiol + NADP(+) = [thioredoxin]-disulfide + NADPH + H(+)</text>
        <dbReference type="Rhea" id="RHEA:20345"/>
        <dbReference type="Rhea" id="RHEA-COMP:10698"/>
        <dbReference type="Rhea" id="RHEA-COMP:10700"/>
        <dbReference type="ChEBI" id="CHEBI:15378"/>
        <dbReference type="ChEBI" id="CHEBI:29950"/>
        <dbReference type="ChEBI" id="CHEBI:50058"/>
        <dbReference type="ChEBI" id="CHEBI:57783"/>
        <dbReference type="ChEBI" id="CHEBI:58349"/>
        <dbReference type="EC" id="1.8.1.9"/>
    </reaction>
</comment>
<comment type="caution">
    <text evidence="6">The sequence shown here is derived from an EMBL/GenBank/DDBJ whole genome shotgun (WGS) entry which is preliminary data.</text>
</comment>
<dbReference type="InterPro" id="IPR050097">
    <property type="entry name" value="Ferredoxin-NADP_redctase_2"/>
</dbReference>
<dbReference type="PANTHER" id="PTHR48105">
    <property type="entry name" value="THIOREDOXIN REDUCTASE 1-RELATED-RELATED"/>
    <property type="match status" value="1"/>
</dbReference>
<evidence type="ECO:0000256" key="1">
    <source>
        <dbReference type="ARBA" id="ARBA00022630"/>
    </source>
</evidence>
<dbReference type="InterPro" id="IPR036188">
    <property type="entry name" value="FAD/NAD-bd_sf"/>
</dbReference>
<dbReference type="PRINTS" id="PR00368">
    <property type="entry name" value="FADPNR"/>
</dbReference>
<dbReference type="InterPro" id="IPR023753">
    <property type="entry name" value="FAD/NAD-binding_dom"/>
</dbReference>
<dbReference type="PRINTS" id="PR00469">
    <property type="entry name" value="PNDRDTASEII"/>
</dbReference>
<dbReference type="RefSeq" id="WP_188754999.1">
    <property type="nucleotide sequence ID" value="NZ_BMJY01000002.1"/>
</dbReference>
<dbReference type="InterPro" id="IPR041698">
    <property type="entry name" value="Methyltransf_25"/>
</dbReference>
<reference evidence="6" key="2">
    <citation type="submission" date="2020-09" db="EMBL/GenBank/DDBJ databases">
        <authorList>
            <person name="Sun Q."/>
            <person name="Zhou Y."/>
        </authorList>
    </citation>
    <scope>NUCLEOTIDE SEQUENCE</scope>
    <source>
        <strain evidence="6">CGMCC 1.15794</strain>
    </source>
</reference>
<dbReference type="Pfam" id="PF07992">
    <property type="entry name" value="Pyr_redox_2"/>
    <property type="match status" value="1"/>
</dbReference>
<evidence type="ECO:0000259" key="5">
    <source>
        <dbReference type="Pfam" id="PF13649"/>
    </source>
</evidence>
<gene>
    <name evidence="6" type="ORF">GCM10010921_08500</name>
</gene>
<keyword evidence="7" id="KW-1185">Reference proteome</keyword>
<dbReference type="SUPFAM" id="SSF53335">
    <property type="entry name" value="S-adenosyl-L-methionine-dependent methyltransferases"/>
    <property type="match status" value="1"/>
</dbReference>
<sequence length="518" mass="54709">MDPNSWDVIVAGGGPAGLSAALMLGRSRRRVRVIDAGSPRNRFAAHMHGVLGQEGVPPAELLERGRAEAAAYGVDFADGSVEHVERVAHGLRIVTADGREAHTRALIVATGLTDALPDVPGLAERWGLTVLHCPYCHGWEVRDRRLGVLTTSPLGLHQAELVRQWSDDVTVFSADLGPLAPETERRLRARGIVLVPAPVTELVGEGTSIAAVRLADGSEVSVDAIFTAGAPRPHDGFLAPLDLARSESPFGSFLAVDAMGKTSDDRIWAVGNVVNPAANVPLSMGAGAFAGAAVNGALVTWDFDAAVRDPAPQAAPADFWEERYAGSDRVWSGRVNAVLAAVAGSLPPGRSLDLGCGEGADVIWLAQRGWDATGIDISPTAIRRATAAAQDAGLDGTRARFLTADLAELPADSYDLVTASFLHSPVELPRAEILRRAAERVAPGGHLLITSHAGAPPWAEAPHGHEHRFLTPDEELAQLALDADEWDVLAAETRRREATAPDGEPATLDDVVVLARRR</sequence>
<accession>A0A917MLH4</accession>
<evidence type="ECO:0000259" key="4">
    <source>
        <dbReference type="Pfam" id="PF07992"/>
    </source>
</evidence>
<proteinExistence type="predicted"/>
<dbReference type="SUPFAM" id="SSF51905">
    <property type="entry name" value="FAD/NAD(P)-binding domain"/>
    <property type="match status" value="1"/>
</dbReference>
<dbReference type="GO" id="GO:0008168">
    <property type="term" value="F:methyltransferase activity"/>
    <property type="evidence" value="ECO:0007669"/>
    <property type="project" value="UniProtKB-KW"/>
</dbReference>
<evidence type="ECO:0000256" key="2">
    <source>
        <dbReference type="ARBA" id="ARBA00023002"/>
    </source>
</evidence>
<dbReference type="GO" id="GO:0032259">
    <property type="term" value="P:methylation"/>
    <property type="evidence" value="ECO:0007669"/>
    <property type="project" value="UniProtKB-KW"/>
</dbReference>
<keyword evidence="2" id="KW-0560">Oxidoreductase</keyword>
<evidence type="ECO:0000313" key="7">
    <source>
        <dbReference type="Proteomes" id="UP000657592"/>
    </source>
</evidence>
<dbReference type="Pfam" id="PF13649">
    <property type="entry name" value="Methyltransf_25"/>
    <property type="match status" value="1"/>
</dbReference>
<name>A0A917MLH4_9MICO</name>
<dbReference type="Gene3D" id="3.40.50.150">
    <property type="entry name" value="Vaccinia Virus protein VP39"/>
    <property type="match status" value="1"/>
</dbReference>
<dbReference type="InterPro" id="IPR029063">
    <property type="entry name" value="SAM-dependent_MTases_sf"/>
</dbReference>
<feature type="domain" description="FAD/NAD(P)-binding" evidence="4">
    <location>
        <begin position="7"/>
        <end position="276"/>
    </location>
</feature>
<feature type="domain" description="Methyltransferase" evidence="5">
    <location>
        <begin position="352"/>
        <end position="445"/>
    </location>
</feature>
<keyword evidence="6" id="KW-0489">Methyltransferase</keyword>
<evidence type="ECO:0000313" key="6">
    <source>
        <dbReference type="EMBL" id="GGH38124.1"/>
    </source>
</evidence>
<dbReference type="AlphaFoldDB" id="A0A917MLH4"/>